<dbReference type="Proteomes" id="UP001200247">
    <property type="component" value="Unassembled WGS sequence"/>
</dbReference>
<protein>
    <submittedName>
        <fullName evidence="1">Uncharacterized protein</fullName>
    </submittedName>
</protein>
<comment type="caution">
    <text evidence="1">The sequence shown here is derived from an EMBL/GenBank/DDBJ whole genome shotgun (WGS) entry which is preliminary data.</text>
</comment>
<evidence type="ECO:0000313" key="2">
    <source>
        <dbReference type="Proteomes" id="UP001200247"/>
    </source>
</evidence>
<reference evidence="1 2" key="1">
    <citation type="submission" date="2021-10" db="EMBL/GenBank/DDBJ databases">
        <title>Whole-genome sequencing analysis of Laribacter hongkongensis: virulence gene profiles, carbohydrate-active enzyme prediction, and antimicrobial resistance characterization.</title>
        <authorList>
            <person name="Yuan P."/>
            <person name="Zhan Y."/>
            <person name="Chen D."/>
        </authorList>
    </citation>
    <scope>NUCLEOTIDE SEQUENCE [LARGE SCALE GENOMIC DNA]</scope>
    <source>
        <strain evidence="1 2">W67</strain>
    </source>
</reference>
<organism evidence="1 2">
    <name type="scientific">Laribacter hongkongensis</name>
    <dbReference type="NCBI Taxonomy" id="168471"/>
    <lineage>
        <taxon>Bacteria</taxon>
        <taxon>Pseudomonadati</taxon>
        <taxon>Pseudomonadota</taxon>
        <taxon>Betaproteobacteria</taxon>
        <taxon>Neisseriales</taxon>
        <taxon>Aquaspirillaceae</taxon>
        <taxon>Laribacter</taxon>
    </lineage>
</organism>
<sequence length="187" mass="22000">MTLDLANQRAFYFDYDKALQIWQKQESSPETLRRKTFEAFWLDYAVDRGSVDYKTWGELRKQFSQSPYPLPEFPSYLPRTILNALYSAKYGHPVGWNYSTLVEAAHWIASAQKPVLQVFRRALQFYNRAEQIKAEDPTGKWRQKVKMYKSAISRGDPSYLPDTSHHELIEMLFPELDIFELSSELES</sequence>
<dbReference type="RefSeq" id="WP_239893341.1">
    <property type="nucleotide sequence ID" value="NZ_JAJAXM010000001.1"/>
</dbReference>
<gene>
    <name evidence="1" type="ORF">LH440_00820</name>
</gene>
<dbReference type="AlphaFoldDB" id="A0ABD4SLD3"/>
<proteinExistence type="predicted"/>
<evidence type="ECO:0000313" key="1">
    <source>
        <dbReference type="EMBL" id="MCG9024463.1"/>
    </source>
</evidence>
<name>A0ABD4SLD3_9NEIS</name>
<dbReference type="EMBL" id="JAJAXM010000001">
    <property type="protein sequence ID" value="MCG9024463.1"/>
    <property type="molecule type" value="Genomic_DNA"/>
</dbReference>
<accession>A0ABD4SLD3</accession>